<feature type="domain" description="Helix-turn-helix type 11" evidence="1">
    <location>
        <begin position="8"/>
        <end position="49"/>
    </location>
</feature>
<proteinExistence type="predicted"/>
<keyword evidence="4" id="KW-1185">Reference proteome</keyword>
<protein>
    <submittedName>
        <fullName evidence="3">Transcriptional regulator</fullName>
    </submittedName>
</protein>
<evidence type="ECO:0000313" key="4">
    <source>
        <dbReference type="Proteomes" id="UP000078476"/>
    </source>
</evidence>
<organism evidence="3 4">
    <name type="scientific">Methylomonas lenta</name>
    <dbReference type="NCBI Taxonomy" id="980561"/>
    <lineage>
        <taxon>Bacteria</taxon>
        <taxon>Pseudomonadati</taxon>
        <taxon>Pseudomonadota</taxon>
        <taxon>Gammaproteobacteria</taxon>
        <taxon>Methylococcales</taxon>
        <taxon>Methylococcaceae</taxon>
        <taxon>Methylomonas</taxon>
    </lineage>
</organism>
<sequence>MITKTGSRQEQILTLLLNSAEGASIDEMATEMEISRTAVKQHLVGLEKQQLVQEAALNITGGRPARSYTLTEQGINRFPKQYAWFCNLLLSELSAELGAEALEKMMWNMGVKLGRSLLPQFSHKTPQQKTLALIDLMQSLGYHAELLQQDGQTTIKAVNCVYHDLAQEHPQLCQFDQAFISTLLEQPIQQTACMVKKDCDCRFRINPQ</sequence>
<dbReference type="Gene3D" id="1.10.10.10">
    <property type="entry name" value="Winged helix-like DNA-binding domain superfamily/Winged helix DNA-binding domain"/>
    <property type="match status" value="1"/>
</dbReference>
<dbReference type="InterPro" id="IPR041359">
    <property type="entry name" value="MetOD1"/>
</dbReference>
<feature type="domain" description="Metanogen output" evidence="2">
    <location>
        <begin position="133"/>
        <end position="206"/>
    </location>
</feature>
<dbReference type="Pfam" id="PF18546">
    <property type="entry name" value="MetOD1"/>
    <property type="match status" value="1"/>
</dbReference>
<dbReference type="OrthoDB" id="8545200at2"/>
<evidence type="ECO:0000259" key="1">
    <source>
        <dbReference type="Pfam" id="PF08279"/>
    </source>
</evidence>
<dbReference type="SUPFAM" id="SSF46785">
    <property type="entry name" value="Winged helix' DNA-binding domain"/>
    <property type="match status" value="1"/>
</dbReference>
<evidence type="ECO:0000313" key="3">
    <source>
        <dbReference type="EMBL" id="OAI21078.1"/>
    </source>
</evidence>
<accession>A0A177NSM0</accession>
<dbReference type="Pfam" id="PF08279">
    <property type="entry name" value="HTH_11"/>
    <property type="match status" value="1"/>
</dbReference>
<dbReference type="Proteomes" id="UP000078476">
    <property type="component" value="Unassembled WGS sequence"/>
</dbReference>
<evidence type="ECO:0000259" key="2">
    <source>
        <dbReference type="Pfam" id="PF18546"/>
    </source>
</evidence>
<comment type="caution">
    <text evidence="3">The sequence shown here is derived from an EMBL/GenBank/DDBJ whole genome shotgun (WGS) entry which is preliminary data.</text>
</comment>
<dbReference type="InterPro" id="IPR036388">
    <property type="entry name" value="WH-like_DNA-bd_sf"/>
</dbReference>
<dbReference type="STRING" id="980561.A1359_02705"/>
<reference evidence="3 4" key="1">
    <citation type="submission" date="2016-03" db="EMBL/GenBank/DDBJ databases">
        <authorList>
            <person name="Ploux O."/>
        </authorList>
    </citation>
    <scope>NUCLEOTIDE SEQUENCE [LARGE SCALE GENOMIC DNA]</scope>
    <source>
        <strain evidence="3 4">R-45370</strain>
    </source>
</reference>
<dbReference type="RefSeq" id="WP_066977020.1">
    <property type="nucleotide sequence ID" value="NZ_LUUI01000022.1"/>
</dbReference>
<name>A0A177NSM0_9GAMM</name>
<gene>
    <name evidence="3" type="ORF">A1359_02705</name>
</gene>
<dbReference type="EMBL" id="LUUI01000022">
    <property type="protein sequence ID" value="OAI21078.1"/>
    <property type="molecule type" value="Genomic_DNA"/>
</dbReference>
<dbReference type="AlphaFoldDB" id="A0A177NSM0"/>
<dbReference type="InterPro" id="IPR036390">
    <property type="entry name" value="WH_DNA-bd_sf"/>
</dbReference>
<dbReference type="InterPro" id="IPR013196">
    <property type="entry name" value="HTH_11"/>
</dbReference>